<keyword evidence="4" id="KW-1185">Reference proteome</keyword>
<accession>A0A5C6B2G3</accession>
<evidence type="ECO:0000313" key="3">
    <source>
        <dbReference type="EMBL" id="TWU05622.1"/>
    </source>
</evidence>
<feature type="compositionally biased region" description="Polar residues" evidence="1">
    <location>
        <begin position="344"/>
        <end position="358"/>
    </location>
</feature>
<gene>
    <name evidence="3" type="ORF">Pla52n_13370</name>
</gene>
<protein>
    <submittedName>
        <fullName evidence="3">Uncharacterized protein</fullName>
    </submittedName>
</protein>
<keyword evidence="2" id="KW-1133">Transmembrane helix</keyword>
<evidence type="ECO:0000313" key="4">
    <source>
        <dbReference type="Proteomes" id="UP000320176"/>
    </source>
</evidence>
<evidence type="ECO:0000256" key="1">
    <source>
        <dbReference type="SAM" id="MobiDB-lite"/>
    </source>
</evidence>
<organism evidence="3 4">
    <name type="scientific">Stieleria varia</name>
    <dbReference type="NCBI Taxonomy" id="2528005"/>
    <lineage>
        <taxon>Bacteria</taxon>
        <taxon>Pseudomonadati</taxon>
        <taxon>Planctomycetota</taxon>
        <taxon>Planctomycetia</taxon>
        <taxon>Pirellulales</taxon>
        <taxon>Pirellulaceae</taxon>
        <taxon>Stieleria</taxon>
    </lineage>
</organism>
<reference evidence="3 4" key="1">
    <citation type="submission" date="2019-02" db="EMBL/GenBank/DDBJ databases">
        <title>Deep-cultivation of Planctomycetes and their phenomic and genomic characterization uncovers novel biology.</title>
        <authorList>
            <person name="Wiegand S."/>
            <person name="Jogler M."/>
            <person name="Boedeker C."/>
            <person name="Pinto D."/>
            <person name="Vollmers J."/>
            <person name="Rivas-Marin E."/>
            <person name="Kohn T."/>
            <person name="Peeters S.H."/>
            <person name="Heuer A."/>
            <person name="Rast P."/>
            <person name="Oberbeckmann S."/>
            <person name="Bunk B."/>
            <person name="Jeske O."/>
            <person name="Meyerdierks A."/>
            <person name="Storesund J.E."/>
            <person name="Kallscheuer N."/>
            <person name="Luecker S."/>
            <person name="Lage O.M."/>
            <person name="Pohl T."/>
            <person name="Merkel B.J."/>
            <person name="Hornburger P."/>
            <person name="Mueller R.-W."/>
            <person name="Bruemmer F."/>
            <person name="Labrenz M."/>
            <person name="Spormann A.M."/>
            <person name="Op Den Camp H."/>
            <person name="Overmann J."/>
            <person name="Amann R."/>
            <person name="Jetten M.S.M."/>
            <person name="Mascher T."/>
            <person name="Medema M.H."/>
            <person name="Devos D.P."/>
            <person name="Kaster A.-K."/>
            <person name="Ovreas L."/>
            <person name="Rohde M."/>
            <person name="Galperin M.Y."/>
            <person name="Jogler C."/>
        </authorList>
    </citation>
    <scope>NUCLEOTIDE SEQUENCE [LARGE SCALE GENOMIC DNA]</scope>
    <source>
        <strain evidence="3 4">Pla52n</strain>
    </source>
</reference>
<dbReference type="AlphaFoldDB" id="A0A5C6B2G3"/>
<keyword evidence="2" id="KW-0472">Membrane</keyword>
<evidence type="ECO:0000256" key="2">
    <source>
        <dbReference type="SAM" id="Phobius"/>
    </source>
</evidence>
<keyword evidence="2" id="KW-0812">Transmembrane</keyword>
<sequence>MSGRLTRIVLTAYLFIVASGLDAAQPLREQLLDVIAYHRIQFSGSELARRTYTLYEDQFHRMNETEKAAIAGCFATLSALELRDWTTVAECLSDSPDKQKAWLSDFKSMPSDSLHNAREELISRINALLGEMDSDQWDSSLGADHGPDDNLFDAGVTIRVAGKVDFDYRFIDPGVFRFAAESQTHQLLSLVDDTSDVESLLVRLWCERLMEDTESAADTTDQIVQLATAGKLSASQKEEWQYLLATLAELRGESDSVETFLESRLEKSPEGVWAHRALGLLSLKPDQRLSILQNSASRYAEGAHPLSHQVLSNRPEQTSAVLDRYWEIAWAHRRVDVRDHRSSASETDTPVSRQSTRQSAQDAYRLISELMSPTVLESWRPIDLLRIALLMDATAAVGDTETWQLYIDESLREKHPILNPLTRLSRDFSGLRRTTSTSGEIESLQPDHSETLVTLLWGNGQTVTVADAATPVAPETSRSRWIYASVVLAGLCLIAMFVLRSMRRRTR</sequence>
<dbReference type="EMBL" id="SJPN01000002">
    <property type="protein sequence ID" value="TWU05622.1"/>
    <property type="molecule type" value="Genomic_DNA"/>
</dbReference>
<proteinExistence type="predicted"/>
<dbReference type="Proteomes" id="UP000320176">
    <property type="component" value="Unassembled WGS sequence"/>
</dbReference>
<comment type="caution">
    <text evidence="3">The sequence shown here is derived from an EMBL/GenBank/DDBJ whole genome shotgun (WGS) entry which is preliminary data.</text>
</comment>
<name>A0A5C6B2G3_9BACT</name>
<feature type="transmembrane region" description="Helical" evidence="2">
    <location>
        <begin position="481"/>
        <end position="499"/>
    </location>
</feature>
<feature type="region of interest" description="Disordered" evidence="1">
    <location>
        <begin position="339"/>
        <end position="358"/>
    </location>
</feature>
<dbReference type="RefSeq" id="WP_146518843.1">
    <property type="nucleotide sequence ID" value="NZ_CP151726.1"/>
</dbReference>